<name>A0A2T7GC69_9RHOB</name>
<keyword evidence="3" id="KW-1185">Reference proteome</keyword>
<dbReference type="Proteomes" id="UP000244446">
    <property type="component" value="Unassembled WGS sequence"/>
</dbReference>
<evidence type="ECO:0000256" key="1">
    <source>
        <dbReference type="SAM" id="MobiDB-lite"/>
    </source>
</evidence>
<evidence type="ECO:0000313" key="3">
    <source>
        <dbReference type="Proteomes" id="UP000244446"/>
    </source>
</evidence>
<reference evidence="2 3" key="1">
    <citation type="submission" date="2018-04" db="EMBL/GenBank/DDBJ databases">
        <title>Pelagivirga bohaiensis gen. nov., sp. nov., a bacterium isolated from the Bohai Sea.</title>
        <authorList>
            <person name="Ji X."/>
        </authorList>
    </citation>
    <scope>NUCLEOTIDE SEQUENCE [LARGE SCALE GENOMIC DNA]</scope>
    <source>
        <strain evidence="2 3">BH-SD19</strain>
    </source>
</reference>
<feature type="region of interest" description="Disordered" evidence="1">
    <location>
        <begin position="42"/>
        <end position="70"/>
    </location>
</feature>
<comment type="caution">
    <text evidence="2">The sequence shown here is derived from an EMBL/GenBank/DDBJ whole genome shotgun (WGS) entry which is preliminary data.</text>
</comment>
<sequence length="70" mass="7370">MRRQRVTKEVLAVIRGSGLACRSEVAAVALKTDGSLSAVADQPEAEMDTMTHAQGLEGSGGRHPPNAARR</sequence>
<proteinExistence type="predicted"/>
<gene>
    <name evidence="2" type="ORF">DC366_03585</name>
</gene>
<accession>A0A2T7GC69</accession>
<dbReference type="AlphaFoldDB" id="A0A2T7GC69"/>
<dbReference type="EMBL" id="QCYH01000001">
    <property type="protein sequence ID" value="PVA12012.1"/>
    <property type="molecule type" value="Genomic_DNA"/>
</dbReference>
<organism evidence="2 3">
    <name type="scientific">Pelagivirga sediminicola</name>
    <dbReference type="NCBI Taxonomy" id="2170575"/>
    <lineage>
        <taxon>Bacteria</taxon>
        <taxon>Pseudomonadati</taxon>
        <taxon>Pseudomonadota</taxon>
        <taxon>Alphaproteobacteria</taxon>
        <taxon>Rhodobacterales</taxon>
        <taxon>Paracoccaceae</taxon>
        <taxon>Pelagivirga</taxon>
    </lineage>
</organism>
<evidence type="ECO:0000313" key="2">
    <source>
        <dbReference type="EMBL" id="PVA12012.1"/>
    </source>
</evidence>
<protein>
    <submittedName>
        <fullName evidence="2">Uncharacterized protein</fullName>
    </submittedName>
</protein>